<proteinExistence type="predicted"/>
<feature type="domain" description="YhcG N-terminal" evidence="2">
    <location>
        <begin position="14"/>
        <end position="149"/>
    </location>
</feature>
<dbReference type="InterPro" id="IPR011856">
    <property type="entry name" value="tRNA_endonuc-like_dom_sf"/>
</dbReference>
<evidence type="ECO:0000313" key="4">
    <source>
        <dbReference type="Proteomes" id="UP000279089"/>
    </source>
</evidence>
<dbReference type="EMBL" id="RMBX01000011">
    <property type="protein sequence ID" value="RPD39416.1"/>
    <property type="molecule type" value="Genomic_DNA"/>
</dbReference>
<dbReference type="PANTHER" id="PTHR30547">
    <property type="entry name" value="UNCHARACTERIZED PROTEIN YHCG-RELATED"/>
    <property type="match status" value="1"/>
</dbReference>
<dbReference type="GO" id="GO:0003676">
    <property type="term" value="F:nucleic acid binding"/>
    <property type="evidence" value="ECO:0007669"/>
    <property type="project" value="InterPro"/>
</dbReference>
<evidence type="ECO:0000259" key="2">
    <source>
        <dbReference type="Pfam" id="PF17761"/>
    </source>
</evidence>
<dbReference type="InterPro" id="IPR053148">
    <property type="entry name" value="PD-DEXK-like_domain"/>
</dbReference>
<name>A0A3N4MC41_9BACT</name>
<accession>A0A3N4MC41</accession>
<dbReference type="Gene3D" id="3.40.1350.10">
    <property type="match status" value="1"/>
</dbReference>
<dbReference type="Pfam" id="PF06250">
    <property type="entry name" value="YhcG_C"/>
    <property type="match status" value="1"/>
</dbReference>
<organism evidence="3 4">
    <name type="scientific">Chitinophaga barathri</name>
    <dbReference type="NCBI Taxonomy" id="1647451"/>
    <lineage>
        <taxon>Bacteria</taxon>
        <taxon>Pseudomonadati</taxon>
        <taxon>Bacteroidota</taxon>
        <taxon>Chitinophagia</taxon>
        <taxon>Chitinophagales</taxon>
        <taxon>Chitinophagaceae</taxon>
        <taxon>Chitinophaga</taxon>
    </lineage>
</organism>
<gene>
    <name evidence="3" type="ORF">EG028_20045</name>
</gene>
<feature type="domain" description="YhcG PDDEXK nuclease" evidence="1">
    <location>
        <begin position="178"/>
        <end position="328"/>
    </location>
</feature>
<sequence>MQNKPITTGLFRSISKLIEESRFSFAKQVNETMNTLYWQVGLLIRREVLKNTRAEYGKNVTANLARQLTLEYGTGWSSQQLRHCIRVAEVFPDDKIFSAVRRELSWTHIKSVIYLDNEIKREFYIELCKVENWSSRQLQERIKSMLFERTAISRKPHETIKAELGKLKTANTMSPDLVFRDPYFLSFLGLSDTYSEKDLENAILAELQKFIIELGSDFAFLGRQKRITIDKTDYFIDLLFFHRRLRCLVAVDLKLGDFEASYKGQMELYLRYLEKYEQVEGENAPIGLILCTGKSEEHIELLQLNKSNIRVADYLTALPSKEILQRKLHKAIEIASAKLISPLPPSSAASSLHTG</sequence>
<keyword evidence="4" id="KW-1185">Reference proteome</keyword>
<dbReference type="InterPro" id="IPR041527">
    <property type="entry name" value="YhcG_N"/>
</dbReference>
<protein>
    <submittedName>
        <fullName evidence="3">DUF1016 domain-containing protein</fullName>
    </submittedName>
</protein>
<dbReference type="OrthoDB" id="9801263at2"/>
<dbReference type="Pfam" id="PF17761">
    <property type="entry name" value="DUF1016_N"/>
    <property type="match status" value="1"/>
</dbReference>
<evidence type="ECO:0000313" key="3">
    <source>
        <dbReference type="EMBL" id="RPD39416.1"/>
    </source>
</evidence>
<dbReference type="Proteomes" id="UP000279089">
    <property type="component" value="Unassembled WGS sequence"/>
</dbReference>
<dbReference type="InterPro" id="IPR009362">
    <property type="entry name" value="YhcG_C"/>
</dbReference>
<evidence type="ECO:0000259" key="1">
    <source>
        <dbReference type="Pfam" id="PF06250"/>
    </source>
</evidence>
<dbReference type="PANTHER" id="PTHR30547:SF5">
    <property type="entry name" value="NUCLEASE YHCG-RELATED"/>
    <property type="match status" value="1"/>
</dbReference>
<comment type="caution">
    <text evidence="3">The sequence shown here is derived from an EMBL/GenBank/DDBJ whole genome shotgun (WGS) entry which is preliminary data.</text>
</comment>
<reference evidence="4" key="1">
    <citation type="submission" date="2018-11" db="EMBL/GenBank/DDBJ databases">
        <title>Chitinophaga lutea sp.nov., isolate from arsenic contaminated soil.</title>
        <authorList>
            <person name="Zong Y."/>
        </authorList>
    </citation>
    <scope>NUCLEOTIDE SEQUENCE [LARGE SCALE GENOMIC DNA]</scope>
    <source>
        <strain evidence="4">YLT18</strain>
    </source>
</reference>
<dbReference type="RefSeq" id="WP_120518059.1">
    <property type="nucleotide sequence ID" value="NZ_QXZY01000011.1"/>
</dbReference>
<dbReference type="AlphaFoldDB" id="A0A3N4MC41"/>